<evidence type="ECO:0000313" key="2">
    <source>
        <dbReference type="EMBL" id="AYQ72924.1"/>
    </source>
</evidence>
<proteinExistence type="predicted"/>
<dbReference type="AlphaFoldDB" id="A0A3G3JXI5"/>
<evidence type="ECO:0000259" key="1">
    <source>
        <dbReference type="PROSITE" id="PS51186"/>
    </source>
</evidence>
<feature type="domain" description="N-acetyltransferase" evidence="1">
    <location>
        <begin position="2"/>
        <end position="150"/>
    </location>
</feature>
<name>A0A3G3JXI5_9BACL</name>
<dbReference type="RefSeq" id="WP_123041006.1">
    <property type="nucleotide sequence ID" value="NZ_CP033433.1"/>
</dbReference>
<keyword evidence="3" id="KW-1185">Reference proteome</keyword>
<protein>
    <submittedName>
        <fullName evidence="2">GNAT family N-acetyltransferase</fullName>
    </submittedName>
</protein>
<dbReference type="InterPro" id="IPR016181">
    <property type="entry name" value="Acyl_CoA_acyltransferase"/>
</dbReference>
<dbReference type="Pfam" id="PF13527">
    <property type="entry name" value="Acetyltransf_9"/>
    <property type="match status" value="1"/>
</dbReference>
<organism evidence="2 3">
    <name type="scientific">Cohnella candidum</name>
    <dbReference type="NCBI Taxonomy" id="2674991"/>
    <lineage>
        <taxon>Bacteria</taxon>
        <taxon>Bacillati</taxon>
        <taxon>Bacillota</taxon>
        <taxon>Bacilli</taxon>
        <taxon>Bacillales</taxon>
        <taxon>Paenibacillaceae</taxon>
        <taxon>Cohnella</taxon>
    </lineage>
</organism>
<dbReference type="SUPFAM" id="SSF55729">
    <property type="entry name" value="Acyl-CoA N-acyltransferases (Nat)"/>
    <property type="match status" value="1"/>
</dbReference>
<dbReference type="Gene3D" id="3.40.630.30">
    <property type="match status" value="1"/>
</dbReference>
<dbReference type="KEGG" id="coh:EAV92_10330"/>
<keyword evidence="2" id="KW-0808">Transferase</keyword>
<dbReference type="Proteomes" id="UP000269097">
    <property type="component" value="Chromosome"/>
</dbReference>
<dbReference type="PROSITE" id="PS51186">
    <property type="entry name" value="GNAT"/>
    <property type="match status" value="1"/>
</dbReference>
<dbReference type="GO" id="GO:0034069">
    <property type="term" value="F:aminoglycoside N-acetyltransferase activity"/>
    <property type="evidence" value="ECO:0007669"/>
    <property type="project" value="TreeGrafter"/>
</dbReference>
<accession>A0A3G3JXI5</accession>
<gene>
    <name evidence="2" type="ORF">EAV92_10330</name>
</gene>
<dbReference type="InterPro" id="IPR051554">
    <property type="entry name" value="Acetyltransferase_Eis"/>
</dbReference>
<sequence length="376" mass="40704">MAVVSRLTTKSDLEQAVRLSDVTFRDAEQPSMGGAFPYIFGETSPYLSFGAFDEEGRLVSFMGLVPWEIRIGEAKLRAFALGSVCTDPDARGKGYASEILSRINEYTRRAGGALLLVSGYRSLYTRTGCAPFGRVRRYGMSAEHAEKLAAGPAGETVREMSPDDLFALQEVAAARPVRYHLGVLELAALLRAEALASCIKMKHRVLVAEQDGRVKAFAVIGVPMSPERRGVVIEQAGDSDAVARLTGEAVRRYGLPGVDVPVPWHETGLHAALVEVPSAQEDHLGTVRIVDGDALLSQLRPWFGEVCRGLRLVDSGEGNWRLSDGEGNAVSLSSKDLVRLIFDCASAENEPLPEGAKAFEDLFPVPFPYTAGLCYT</sequence>
<dbReference type="CDD" id="cd04301">
    <property type="entry name" value="NAT_SF"/>
    <property type="match status" value="1"/>
</dbReference>
<reference evidence="2 3" key="1">
    <citation type="submission" date="2018-10" db="EMBL/GenBank/DDBJ databases">
        <title>Genome Sequence of Cohnella sp.</title>
        <authorList>
            <person name="Srinivasan S."/>
            <person name="Kim M.K."/>
        </authorList>
    </citation>
    <scope>NUCLEOTIDE SEQUENCE [LARGE SCALE GENOMIC DNA]</scope>
    <source>
        <strain evidence="2 3">18JY8-7</strain>
    </source>
</reference>
<dbReference type="InterPro" id="IPR000182">
    <property type="entry name" value="GNAT_dom"/>
</dbReference>
<dbReference type="EMBL" id="CP033433">
    <property type="protein sequence ID" value="AYQ72924.1"/>
    <property type="molecule type" value="Genomic_DNA"/>
</dbReference>
<dbReference type="GO" id="GO:0030649">
    <property type="term" value="P:aminoglycoside antibiotic catabolic process"/>
    <property type="evidence" value="ECO:0007669"/>
    <property type="project" value="TreeGrafter"/>
</dbReference>
<evidence type="ECO:0000313" key="3">
    <source>
        <dbReference type="Proteomes" id="UP000269097"/>
    </source>
</evidence>
<dbReference type="PANTHER" id="PTHR37817">
    <property type="entry name" value="N-ACETYLTRANSFERASE EIS"/>
    <property type="match status" value="1"/>
</dbReference>
<dbReference type="PANTHER" id="PTHR37817:SF1">
    <property type="entry name" value="N-ACETYLTRANSFERASE EIS"/>
    <property type="match status" value="1"/>
</dbReference>